<dbReference type="SUPFAM" id="SSF53756">
    <property type="entry name" value="UDP-Glycosyltransferase/glycogen phosphorylase"/>
    <property type="match status" value="1"/>
</dbReference>
<dbReference type="RefSeq" id="WP_137262129.1">
    <property type="nucleotide sequence ID" value="NZ_SZQL01000009.1"/>
</dbReference>
<dbReference type="AlphaFoldDB" id="A0A4U3L377"/>
<dbReference type="OrthoDB" id="9801609at2"/>
<evidence type="ECO:0000259" key="3">
    <source>
        <dbReference type="Pfam" id="PF13439"/>
    </source>
</evidence>
<reference evidence="4 5" key="1">
    <citation type="submission" date="2019-05" db="EMBL/GenBank/DDBJ databases">
        <title>Panacibacter sp. strain 17mud1-8 Genome sequencing and assembly.</title>
        <authorList>
            <person name="Chhetri G."/>
        </authorList>
    </citation>
    <scope>NUCLEOTIDE SEQUENCE [LARGE SCALE GENOMIC DNA]</scope>
    <source>
        <strain evidence="4 5">17mud1-8</strain>
    </source>
</reference>
<protein>
    <submittedName>
        <fullName evidence="4">Glycosyltransferase family 4 protein</fullName>
    </submittedName>
</protein>
<comment type="caution">
    <text evidence="4">The sequence shown here is derived from an EMBL/GenBank/DDBJ whole genome shotgun (WGS) entry which is preliminary data.</text>
</comment>
<dbReference type="PANTHER" id="PTHR46401">
    <property type="entry name" value="GLYCOSYLTRANSFERASE WBBK-RELATED"/>
    <property type="match status" value="1"/>
</dbReference>
<evidence type="ECO:0000259" key="2">
    <source>
        <dbReference type="Pfam" id="PF00534"/>
    </source>
</evidence>
<keyword evidence="5" id="KW-1185">Reference proteome</keyword>
<accession>A0A4U3L377</accession>
<organism evidence="4 5">
    <name type="scientific">Ilyomonas limi</name>
    <dbReference type="NCBI Taxonomy" id="2575867"/>
    <lineage>
        <taxon>Bacteria</taxon>
        <taxon>Pseudomonadati</taxon>
        <taxon>Bacteroidota</taxon>
        <taxon>Chitinophagia</taxon>
        <taxon>Chitinophagales</taxon>
        <taxon>Chitinophagaceae</taxon>
        <taxon>Ilyomonas</taxon>
    </lineage>
</organism>
<dbReference type="GO" id="GO:0009103">
    <property type="term" value="P:lipopolysaccharide biosynthetic process"/>
    <property type="evidence" value="ECO:0007669"/>
    <property type="project" value="TreeGrafter"/>
</dbReference>
<dbReference type="EMBL" id="SZQL01000009">
    <property type="protein sequence ID" value="TKK68026.1"/>
    <property type="molecule type" value="Genomic_DNA"/>
</dbReference>
<proteinExistence type="predicted"/>
<keyword evidence="1 4" id="KW-0808">Transferase</keyword>
<dbReference type="InterPro" id="IPR028098">
    <property type="entry name" value="Glyco_trans_4-like_N"/>
</dbReference>
<evidence type="ECO:0000313" key="5">
    <source>
        <dbReference type="Proteomes" id="UP000305848"/>
    </source>
</evidence>
<dbReference type="InterPro" id="IPR001296">
    <property type="entry name" value="Glyco_trans_1"/>
</dbReference>
<dbReference type="GO" id="GO:0016757">
    <property type="term" value="F:glycosyltransferase activity"/>
    <property type="evidence" value="ECO:0007669"/>
    <property type="project" value="InterPro"/>
</dbReference>
<sequence>MTIYFDNIVYSLQTAGGISVYWYELSKRWLQSAADIYFIERANTNNIFRNELIIPNKVIIPDRQLPLISSRYLPVSFTSAERCIFHSSYYRTTNNKHALPVVTVHDFTYEKMRSGIKKKIHQSQKKAALDKANGIICISENTKKDMLELYPYLSKKKIAVIYNGVSESFFPITDKQELIADNCLTELADKKYVVFIGSREDYKNFSFAVHVLRTLEDHTLVMVGGGLLSGEEETFLQQSLGDRWQHFLGINNNILNKLYNFAQFLLYPSAYEGFGIPVIEAERAGCPVIALNASSIPEIAGNKQLLLHTTDVQECIAKMNYLQANRSEVIANGIANSRQYSWDICFDKVKDFYQEVLNS</sequence>
<dbReference type="Pfam" id="PF13439">
    <property type="entry name" value="Glyco_transf_4"/>
    <property type="match status" value="1"/>
</dbReference>
<evidence type="ECO:0000313" key="4">
    <source>
        <dbReference type="EMBL" id="TKK68026.1"/>
    </source>
</evidence>
<dbReference type="Gene3D" id="3.40.50.2000">
    <property type="entry name" value="Glycogen Phosphorylase B"/>
    <property type="match status" value="2"/>
</dbReference>
<dbReference type="PANTHER" id="PTHR46401:SF2">
    <property type="entry name" value="GLYCOSYLTRANSFERASE WBBK-RELATED"/>
    <property type="match status" value="1"/>
</dbReference>
<feature type="domain" description="Glycosyl transferase family 1" evidence="2">
    <location>
        <begin position="188"/>
        <end position="326"/>
    </location>
</feature>
<dbReference type="Pfam" id="PF00534">
    <property type="entry name" value="Glycos_transf_1"/>
    <property type="match status" value="1"/>
</dbReference>
<dbReference type="Proteomes" id="UP000305848">
    <property type="component" value="Unassembled WGS sequence"/>
</dbReference>
<feature type="domain" description="Glycosyltransferase subfamily 4-like N-terminal" evidence="3">
    <location>
        <begin position="16"/>
        <end position="166"/>
    </location>
</feature>
<name>A0A4U3L377_9BACT</name>
<gene>
    <name evidence="4" type="ORF">FC093_12495</name>
</gene>
<dbReference type="CDD" id="cd03809">
    <property type="entry name" value="GT4_MtfB-like"/>
    <property type="match status" value="1"/>
</dbReference>
<evidence type="ECO:0000256" key="1">
    <source>
        <dbReference type="ARBA" id="ARBA00022679"/>
    </source>
</evidence>